<evidence type="ECO:0000313" key="3">
    <source>
        <dbReference type="Proteomes" id="UP000193689"/>
    </source>
</evidence>
<dbReference type="GeneID" id="63782041"/>
<gene>
    <name evidence="2" type="ORF">BCR38DRAFT_9848</name>
</gene>
<dbReference type="Proteomes" id="UP000193689">
    <property type="component" value="Unassembled WGS sequence"/>
</dbReference>
<reference evidence="2 3" key="1">
    <citation type="submission" date="2016-07" db="EMBL/GenBank/DDBJ databases">
        <title>Pervasive Adenine N6-methylation of Active Genes in Fungi.</title>
        <authorList>
            <consortium name="DOE Joint Genome Institute"/>
            <person name="Mondo S.J."/>
            <person name="Dannebaum R.O."/>
            <person name="Kuo R.C."/>
            <person name="Labutti K."/>
            <person name="Haridas S."/>
            <person name="Kuo A."/>
            <person name="Salamov A."/>
            <person name="Ahrendt S.R."/>
            <person name="Lipzen A."/>
            <person name="Sullivan W."/>
            <person name="Andreopoulos W.B."/>
            <person name="Clum A."/>
            <person name="Lindquist E."/>
            <person name="Daum C."/>
            <person name="Ramamoorthy G.K."/>
            <person name="Gryganskyi A."/>
            <person name="Culley D."/>
            <person name="Magnuson J.K."/>
            <person name="James T.Y."/>
            <person name="O'Malley M.A."/>
            <person name="Stajich J.E."/>
            <person name="Spatafora J.W."/>
            <person name="Visel A."/>
            <person name="Grigoriev I.V."/>
        </authorList>
    </citation>
    <scope>NUCLEOTIDE SEQUENCE [LARGE SCALE GENOMIC DNA]</scope>
    <source>
        <strain evidence="2 3">CBS 129021</strain>
    </source>
</reference>
<name>A0A1Y2EJA7_9PEZI</name>
<dbReference type="AlphaFoldDB" id="A0A1Y2EJA7"/>
<feature type="transmembrane region" description="Helical" evidence="1">
    <location>
        <begin position="12"/>
        <end position="34"/>
    </location>
</feature>
<dbReference type="InParanoid" id="A0A1Y2EJA7"/>
<protein>
    <submittedName>
        <fullName evidence="2">Uncharacterized protein</fullName>
    </submittedName>
</protein>
<evidence type="ECO:0000313" key="2">
    <source>
        <dbReference type="EMBL" id="ORY71404.1"/>
    </source>
</evidence>
<organism evidence="2 3">
    <name type="scientific">Pseudomassariella vexata</name>
    <dbReference type="NCBI Taxonomy" id="1141098"/>
    <lineage>
        <taxon>Eukaryota</taxon>
        <taxon>Fungi</taxon>
        <taxon>Dikarya</taxon>
        <taxon>Ascomycota</taxon>
        <taxon>Pezizomycotina</taxon>
        <taxon>Sordariomycetes</taxon>
        <taxon>Xylariomycetidae</taxon>
        <taxon>Amphisphaeriales</taxon>
        <taxon>Pseudomassariaceae</taxon>
        <taxon>Pseudomassariella</taxon>
    </lineage>
</organism>
<dbReference type="EMBL" id="MCFJ01000001">
    <property type="protein sequence ID" value="ORY71404.1"/>
    <property type="molecule type" value="Genomic_DNA"/>
</dbReference>
<keyword evidence="3" id="KW-1185">Reference proteome</keyword>
<dbReference type="RefSeq" id="XP_040720996.1">
    <property type="nucleotide sequence ID" value="XM_040865829.1"/>
</dbReference>
<comment type="caution">
    <text evidence="2">The sequence shown here is derived from an EMBL/GenBank/DDBJ whole genome shotgun (WGS) entry which is preliminary data.</text>
</comment>
<accession>A0A1Y2EJA7</accession>
<keyword evidence="1" id="KW-0472">Membrane</keyword>
<evidence type="ECO:0000256" key="1">
    <source>
        <dbReference type="SAM" id="Phobius"/>
    </source>
</evidence>
<keyword evidence="1" id="KW-0812">Transmembrane</keyword>
<proteinExistence type="predicted"/>
<keyword evidence="1" id="KW-1133">Transmembrane helix</keyword>
<sequence length="105" mass="11765">MCLSHKKQFLPTMPFAISTTAIFGLLTIGFVAALRMSNFLFLFIWATYALEGSPRLANVASRYCTMWFPRVAFDACCNTSRVLHVARQSKTVVIISSLRPVVVMN</sequence>